<evidence type="ECO:0000313" key="2">
    <source>
        <dbReference type="Proteomes" id="UP000747542"/>
    </source>
</evidence>
<dbReference type="Proteomes" id="UP000747542">
    <property type="component" value="Unassembled WGS sequence"/>
</dbReference>
<keyword evidence="2" id="KW-1185">Reference proteome</keyword>
<comment type="caution">
    <text evidence="1">The sequence shown here is derived from an EMBL/GenBank/DDBJ whole genome shotgun (WGS) entry which is preliminary data.</text>
</comment>
<accession>A0A8J5JTF5</accession>
<reference evidence="1" key="1">
    <citation type="journal article" date="2021" name="Sci. Adv.">
        <title>The American lobster genome reveals insights on longevity, neural, and immune adaptations.</title>
        <authorList>
            <person name="Polinski J.M."/>
            <person name="Zimin A.V."/>
            <person name="Clark K.F."/>
            <person name="Kohn A.B."/>
            <person name="Sadowski N."/>
            <person name="Timp W."/>
            <person name="Ptitsyn A."/>
            <person name="Khanna P."/>
            <person name="Romanova D.Y."/>
            <person name="Williams P."/>
            <person name="Greenwood S.J."/>
            <person name="Moroz L.L."/>
            <person name="Walt D.R."/>
            <person name="Bodnar A.G."/>
        </authorList>
    </citation>
    <scope>NUCLEOTIDE SEQUENCE</scope>
    <source>
        <strain evidence="1">GMGI-L3</strain>
    </source>
</reference>
<evidence type="ECO:0000313" key="1">
    <source>
        <dbReference type="EMBL" id="KAG7163785.1"/>
    </source>
</evidence>
<organism evidence="1 2">
    <name type="scientific">Homarus americanus</name>
    <name type="common">American lobster</name>
    <dbReference type="NCBI Taxonomy" id="6706"/>
    <lineage>
        <taxon>Eukaryota</taxon>
        <taxon>Metazoa</taxon>
        <taxon>Ecdysozoa</taxon>
        <taxon>Arthropoda</taxon>
        <taxon>Crustacea</taxon>
        <taxon>Multicrustacea</taxon>
        <taxon>Malacostraca</taxon>
        <taxon>Eumalacostraca</taxon>
        <taxon>Eucarida</taxon>
        <taxon>Decapoda</taxon>
        <taxon>Pleocyemata</taxon>
        <taxon>Astacidea</taxon>
        <taxon>Nephropoidea</taxon>
        <taxon>Nephropidae</taxon>
        <taxon>Homarus</taxon>
    </lineage>
</organism>
<dbReference type="AlphaFoldDB" id="A0A8J5JTF5"/>
<protein>
    <submittedName>
        <fullName evidence="1">Uncharacterized protein</fullName>
    </submittedName>
</protein>
<gene>
    <name evidence="1" type="ORF">Hamer_G019891</name>
</gene>
<dbReference type="EMBL" id="JAHLQT010026439">
    <property type="protein sequence ID" value="KAG7163785.1"/>
    <property type="molecule type" value="Genomic_DNA"/>
</dbReference>
<sequence>MSMNCLKRKENIKEAQQKATKTSVSPYKAVLPIGTPTPAVTARTYRDVVMVGTPTSAVTMAPAATTDSTVLLNARDRYLHD</sequence>
<proteinExistence type="predicted"/>
<name>A0A8J5JTF5_HOMAM</name>